<name>A0A419S379_9SPHI</name>
<dbReference type="Pfam" id="PF00300">
    <property type="entry name" value="His_Phos_1"/>
    <property type="match status" value="1"/>
</dbReference>
<organism evidence="1 2">
    <name type="scientific">Pelobium manganitolerans</name>
    <dbReference type="NCBI Taxonomy" id="1842495"/>
    <lineage>
        <taxon>Bacteria</taxon>
        <taxon>Pseudomonadati</taxon>
        <taxon>Bacteroidota</taxon>
        <taxon>Sphingobacteriia</taxon>
        <taxon>Sphingobacteriales</taxon>
        <taxon>Sphingobacteriaceae</taxon>
        <taxon>Pelobium</taxon>
    </lineage>
</organism>
<dbReference type="Proteomes" id="UP000283433">
    <property type="component" value="Unassembled WGS sequence"/>
</dbReference>
<sequence>MLKNLYIVSHTSVYNPHNLCYGQSELPLEENFTGDFDWIKERLPTIKNTLVISSPLRRCTKLATYLTSDEYETDIFLSDRNYGNWELKEWGVISSRSIASLQKDPINYAMPKGESLSQVDIRIASFLRNLQAEVKYESAVLVSHPLPIRCLLAQILGLPLSHINSLEISFGSISKINLACSRIEYLNLNALAFKT</sequence>
<reference evidence="1 2" key="1">
    <citation type="submission" date="2016-07" db="EMBL/GenBank/DDBJ databases">
        <title>Genome of Pelobium manganitolerans.</title>
        <authorList>
            <person name="Wu S."/>
            <person name="Wang G."/>
        </authorList>
    </citation>
    <scope>NUCLEOTIDE SEQUENCE [LARGE SCALE GENOMIC DNA]</scope>
    <source>
        <strain evidence="1 2">YS-25</strain>
    </source>
</reference>
<dbReference type="OrthoDB" id="9782128at2"/>
<accession>A0A419S379</accession>
<dbReference type="RefSeq" id="WP_120182642.1">
    <property type="nucleotide sequence ID" value="NZ_MBTA01000027.1"/>
</dbReference>
<evidence type="ECO:0000313" key="2">
    <source>
        <dbReference type="Proteomes" id="UP000283433"/>
    </source>
</evidence>
<dbReference type="SUPFAM" id="SSF53254">
    <property type="entry name" value="Phosphoglycerate mutase-like"/>
    <property type="match status" value="1"/>
</dbReference>
<gene>
    <name evidence="1" type="ORF">BCY91_09205</name>
</gene>
<dbReference type="CDD" id="cd07067">
    <property type="entry name" value="HP_PGM_like"/>
    <property type="match status" value="1"/>
</dbReference>
<comment type="caution">
    <text evidence="1">The sequence shown here is derived from an EMBL/GenBank/DDBJ whole genome shotgun (WGS) entry which is preliminary data.</text>
</comment>
<dbReference type="AlphaFoldDB" id="A0A419S379"/>
<dbReference type="EMBL" id="MBTA01000027">
    <property type="protein sequence ID" value="RKD13736.1"/>
    <property type="molecule type" value="Genomic_DNA"/>
</dbReference>
<dbReference type="Gene3D" id="3.40.50.1240">
    <property type="entry name" value="Phosphoglycerate mutase-like"/>
    <property type="match status" value="1"/>
</dbReference>
<dbReference type="SMART" id="SM00855">
    <property type="entry name" value="PGAM"/>
    <property type="match status" value="1"/>
</dbReference>
<dbReference type="InterPro" id="IPR029033">
    <property type="entry name" value="His_PPase_superfam"/>
</dbReference>
<evidence type="ECO:0008006" key="3">
    <source>
        <dbReference type="Google" id="ProtNLM"/>
    </source>
</evidence>
<proteinExistence type="predicted"/>
<evidence type="ECO:0000313" key="1">
    <source>
        <dbReference type="EMBL" id="RKD13736.1"/>
    </source>
</evidence>
<keyword evidence="2" id="KW-1185">Reference proteome</keyword>
<protein>
    <recommendedName>
        <fullName evidence="3">Phosphoglycerate mutase</fullName>
    </recommendedName>
</protein>
<dbReference type="InterPro" id="IPR013078">
    <property type="entry name" value="His_Pase_superF_clade-1"/>
</dbReference>